<dbReference type="OrthoDB" id="327431at2"/>
<keyword evidence="1" id="KW-1133">Transmembrane helix</keyword>
<feature type="transmembrane region" description="Helical" evidence="1">
    <location>
        <begin position="94"/>
        <end position="113"/>
    </location>
</feature>
<organism evidence="2 3">
    <name type="scientific">Parerythrobacter jejuensis</name>
    <dbReference type="NCBI Taxonomy" id="795812"/>
    <lineage>
        <taxon>Bacteria</taxon>
        <taxon>Pseudomonadati</taxon>
        <taxon>Pseudomonadota</taxon>
        <taxon>Alphaproteobacteria</taxon>
        <taxon>Sphingomonadales</taxon>
        <taxon>Erythrobacteraceae</taxon>
        <taxon>Parerythrobacter</taxon>
    </lineage>
</organism>
<feature type="transmembrane region" description="Helical" evidence="1">
    <location>
        <begin position="190"/>
        <end position="208"/>
    </location>
</feature>
<evidence type="ECO:0008006" key="4">
    <source>
        <dbReference type="Google" id="ProtNLM"/>
    </source>
</evidence>
<gene>
    <name evidence="2" type="ORF">GRI94_10565</name>
</gene>
<feature type="transmembrane region" description="Helical" evidence="1">
    <location>
        <begin position="64"/>
        <end position="87"/>
    </location>
</feature>
<keyword evidence="1" id="KW-0472">Membrane</keyword>
<reference evidence="2 3" key="1">
    <citation type="submission" date="2019-12" db="EMBL/GenBank/DDBJ databases">
        <title>Genomic-based taxomic classification of the family Erythrobacteraceae.</title>
        <authorList>
            <person name="Xu L."/>
        </authorList>
    </citation>
    <scope>NUCLEOTIDE SEQUENCE [LARGE SCALE GENOMIC DNA]</scope>
    <source>
        <strain evidence="2 3">JCM 16677</strain>
    </source>
</reference>
<proteinExistence type="predicted"/>
<keyword evidence="3" id="KW-1185">Reference proteome</keyword>
<dbReference type="Proteomes" id="UP000446786">
    <property type="component" value="Unassembled WGS sequence"/>
</dbReference>
<feature type="transmembrane region" description="Helical" evidence="1">
    <location>
        <begin position="133"/>
        <end position="152"/>
    </location>
</feature>
<sequence>MFIGHWAPAFLAAAATPRAPKLGTLFIAGQLVDWGFFAFAIVGVENMRIEPGATVMNPMDLYDMPYTHSLLGGAVWALAFAAILFLWRRDLVTAAIGGVVVISHWFIDLLVHRPDLTIDGRPPSYGFGLWNNPAIAMPLELLLLVGAFALYMRSTKGPIAPPYILLGFLLLIQAINWFGPQPTEAGLEMYVTALVSFLLAALLAAWVASTRWHKREVGLAVPSAHR</sequence>
<dbReference type="RefSeq" id="WP_160779611.1">
    <property type="nucleotide sequence ID" value="NZ_BAAAZF010000001.1"/>
</dbReference>
<keyword evidence="1" id="KW-0812">Transmembrane</keyword>
<comment type="caution">
    <text evidence="2">The sequence shown here is derived from an EMBL/GenBank/DDBJ whole genome shotgun (WGS) entry which is preliminary data.</text>
</comment>
<protein>
    <recommendedName>
        <fullName evidence="4">Permease</fullName>
    </recommendedName>
</protein>
<feature type="transmembrane region" description="Helical" evidence="1">
    <location>
        <begin position="159"/>
        <end position="178"/>
    </location>
</feature>
<dbReference type="AlphaFoldDB" id="A0A845ARZ8"/>
<dbReference type="EMBL" id="WTYE01000001">
    <property type="protein sequence ID" value="MXP32259.1"/>
    <property type="molecule type" value="Genomic_DNA"/>
</dbReference>
<evidence type="ECO:0000313" key="3">
    <source>
        <dbReference type="Proteomes" id="UP000446786"/>
    </source>
</evidence>
<evidence type="ECO:0000256" key="1">
    <source>
        <dbReference type="SAM" id="Phobius"/>
    </source>
</evidence>
<feature type="transmembrane region" description="Helical" evidence="1">
    <location>
        <begin position="25"/>
        <end position="44"/>
    </location>
</feature>
<accession>A0A845ARZ8</accession>
<evidence type="ECO:0000313" key="2">
    <source>
        <dbReference type="EMBL" id="MXP32259.1"/>
    </source>
</evidence>
<name>A0A845ARZ8_9SPHN</name>